<protein>
    <submittedName>
        <fullName evidence="1">Uncharacterized protein</fullName>
    </submittedName>
</protein>
<sequence>MKVNLCILITILNFNFFGMDYYIEANVKTNCKDDFPSGLSFFFEQLGGFEEKSMVSQVEKILKIDLSSFQDYDFEGEESPNKHWKNIKVFEKTIDDLLSKIKANPNYYKKVKYNPANPPDYGYSSNKKEMEQIRQKQKQYEKSPWFGYPVDNGYLRSNKFVTELNQLKSILNCYKKHGATKIKLSYY</sequence>
<name>A0A1M7M2I3_9FLAO</name>
<keyword evidence="2" id="KW-1185">Reference proteome</keyword>
<dbReference type="EMBL" id="FRBT01000011">
    <property type="protein sequence ID" value="SHM84890.1"/>
    <property type="molecule type" value="Genomic_DNA"/>
</dbReference>
<accession>A0A1M7M2I3</accession>
<dbReference type="AlphaFoldDB" id="A0A1M7M2I3"/>
<organism evidence="1 2">
    <name type="scientific">Flavobacterium chilense</name>
    <dbReference type="NCBI Taxonomy" id="946677"/>
    <lineage>
        <taxon>Bacteria</taxon>
        <taxon>Pseudomonadati</taxon>
        <taxon>Bacteroidota</taxon>
        <taxon>Flavobacteriia</taxon>
        <taxon>Flavobacteriales</taxon>
        <taxon>Flavobacteriaceae</taxon>
        <taxon>Flavobacterium</taxon>
    </lineage>
</organism>
<reference evidence="2" key="1">
    <citation type="submission" date="2016-11" db="EMBL/GenBank/DDBJ databases">
        <authorList>
            <person name="Varghese N."/>
            <person name="Submissions S."/>
        </authorList>
    </citation>
    <scope>NUCLEOTIDE SEQUENCE [LARGE SCALE GENOMIC DNA]</scope>
    <source>
        <strain evidence="2">DSM 24724</strain>
    </source>
</reference>
<gene>
    <name evidence="1" type="ORF">SAMN05444484_11137</name>
</gene>
<dbReference type="Proteomes" id="UP000184028">
    <property type="component" value="Unassembled WGS sequence"/>
</dbReference>
<proteinExistence type="predicted"/>
<evidence type="ECO:0000313" key="1">
    <source>
        <dbReference type="EMBL" id="SHM84890.1"/>
    </source>
</evidence>
<evidence type="ECO:0000313" key="2">
    <source>
        <dbReference type="Proteomes" id="UP000184028"/>
    </source>
</evidence>